<evidence type="ECO:0000313" key="2">
    <source>
        <dbReference type="Proteomes" id="UP000814033"/>
    </source>
</evidence>
<dbReference type="EMBL" id="MU275866">
    <property type="protein sequence ID" value="KAI0050015.1"/>
    <property type="molecule type" value="Genomic_DNA"/>
</dbReference>
<dbReference type="Proteomes" id="UP000814033">
    <property type="component" value="Unassembled WGS sequence"/>
</dbReference>
<name>A0ACB8S0Z1_9AGAM</name>
<proteinExistence type="predicted"/>
<comment type="caution">
    <text evidence="1">The sequence shown here is derived from an EMBL/GenBank/DDBJ whole genome shotgun (WGS) entry which is preliminary data.</text>
</comment>
<organism evidence="1 2">
    <name type="scientific">Auriscalpium vulgare</name>
    <dbReference type="NCBI Taxonomy" id="40419"/>
    <lineage>
        <taxon>Eukaryota</taxon>
        <taxon>Fungi</taxon>
        <taxon>Dikarya</taxon>
        <taxon>Basidiomycota</taxon>
        <taxon>Agaricomycotina</taxon>
        <taxon>Agaricomycetes</taxon>
        <taxon>Russulales</taxon>
        <taxon>Auriscalpiaceae</taxon>
        <taxon>Auriscalpium</taxon>
    </lineage>
</organism>
<reference evidence="1" key="1">
    <citation type="submission" date="2021-02" db="EMBL/GenBank/DDBJ databases">
        <authorList>
            <consortium name="DOE Joint Genome Institute"/>
            <person name="Ahrendt S."/>
            <person name="Looney B.P."/>
            <person name="Miyauchi S."/>
            <person name="Morin E."/>
            <person name="Drula E."/>
            <person name="Courty P.E."/>
            <person name="Chicoki N."/>
            <person name="Fauchery L."/>
            <person name="Kohler A."/>
            <person name="Kuo A."/>
            <person name="Labutti K."/>
            <person name="Pangilinan J."/>
            <person name="Lipzen A."/>
            <person name="Riley R."/>
            <person name="Andreopoulos W."/>
            <person name="He G."/>
            <person name="Johnson J."/>
            <person name="Barry K.W."/>
            <person name="Grigoriev I.V."/>
            <person name="Nagy L."/>
            <person name="Hibbett D."/>
            <person name="Henrissat B."/>
            <person name="Matheny P.B."/>
            <person name="Labbe J."/>
            <person name="Martin F."/>
        </authorList>
    </citation>
    <scope>NUCLEOTIDE SEQUENCE</scope>
    <source>
        <strain evidence="1">FP105234-sp</strain>
    </source>
</reference>
<evidence type="ECO:0000313" key="1">
    <source>
        <dbReference type="EMBL" id="KAI0050015.1"/>
    </source>
</evidence>
<reference evidence="1" key="2">
    <citation type="journal article" date="2022" name="New Phytol.">
        <title>Evolutionary transition to the ectomycorrhizal habit in the genomes of a hyperdiverse lineage of mushroom-forming fungi.</title>
        <authorList>
            <person name="Looney B."/>
            <person name="Miyauchi S."/>
            <person name="Morin E."/>
            <person name="Drula E."/>
            <person name="Courty P.E."/>
            <person name="Kohler A."/>
            <person name="Kuo A."/>
            <person name="LaButti K."/>
            <person name="Pangilinan J."/>
            <person name="Lipzen A."/>
            <person name="Riley R."/>
            <person name="Andreopoulos W."/>
            <person name="He G."/>
            <person name="Johnson J."/>
            <person name="Nolan M."/>
            <person name="Tritt A."/>
            <person name="Barry K.W."/>
            <person name="Grigoriev I.V."/>
            <person name="Nagy L.G."/>
            <person name="Hibbett D."/>
            <person name="Henrissat B."/>
            <person name="Matheny P.B."/>
            <person name="Labbe J."/>
            <person name="Martin F.M."/>
        </authorList>
    </citation>
    <scope>NUCLEOTIDE SEQUENCE</scope>
    <source>
        <strain evidence="1">FP105234-sp</strain>
    </source>
</reference>
<accession>A0ACB8S0Z1</accession>
<keyword evidence="2" id="KW-1185">Reference proteome</keyword>
<gene>
    <name evidence="1" type="ORF">FA95DRAFT_1488006</name>
</gene>
<protein>
    <submittedName>
        <fullName evidence="1">Ras GEF</fullName>
    </submittedName>
</protein>
<feature type="non-terminal residue" evidence="1">
    <location>
        <position position="1"/>
    </location>
</feature>
<sequence length="1079" mass="120579">QSQCRDLAKRCQALRLALRDNSVGLEGTHEQKVVDEVDSLIERVYERVRQWAVYPKLKSMVKQNEIKLGIEESYRELDSVSMQFNVQSSHLLAIAFHIRSLVHSRDMEELRAHDHADLIEMVAQSLQNFNQLKDVLATENTHQDVQSVMRTIQEELQDSNLEETQEQQFQQGLWELHRWTHQLPPGVDLTGQVQRTSDYAAIVGGSQDIFQGEWLEAEERFSQQVEIWRRLQHPNVLRLYGIAYIEDYVYSVSPWMRNGNAMAYLSEHPEIDRTRLLSEIFRTACSCYIAGMEYLHTNNIVHGDLRGTNILISDTGKACICDFGLSQYESDNPGALSPTSANSRWLAPEIFTPEQFVPPTKAGDVWSFGMTCIEVFTGAPPYAKFARDMAVAVRIASGDLPERPDPAIAHGLSDAMWELMLRCWQRMPEARPTMPEIRATMKLMLPEKSPRLASVALPPRSSSSVANPAGHVRASRSYSSNSSETPSRPSISGLSMTRPPQLLERETLLARTPSSAGSSSHWQDTDAPPPSSRSWLTPTNAGPTTPSNPVNPIPPSPVHRIIHGKSMSASPPKGPSSYFGRTVSSSPPSQPTLKLPPSPTPRISTSSPSHPALRDPEPLLKRAADGTVEAGTLHGLAKRLTMNTTEQTKDVDFRFVFLTTYRFFTTSEDLFAVLRRRFEEASEGLTITAVPGSGVRYPIMLFLKTWLKMDYEDLDERVLLLIQDFARSIRGSQTMEAQAKDIVDIVNDQVRMPQICFSVDLLTASARCAVDLATALTVVEGDCYAKITYLDVVLHLLHSNNKHIEAASVMNNRIVNWVKKRVLKSNDVSRRAEVFKFFVNAAEECRKLGNFSSMSAIVTALQSSTKADSTTPLMLTRTQKLSSSEKRTLRHLDDLLAPSSNHRAYREALRDASTSRIVPWLAAHLHYLTTIYHRLPPALDIDGHGMINFQRYTVLVAQIRAVLEYKAPELVAARGSGVLAYLQHELDVTPPRGVHEHFEKRSAALAQMEKTLHDQHMAELLALGFPPPRPSAPSARPSTADGAPPSAGGSSKASRKDSVRTTGSQEKGKEKEKRHWRLF</sequence>